<proteinExistence type="predicted"/>
<sequence length="332" mass="35255">MIVDKAPLLALALAAMCLPLDSLAAPPDRESLPDFVCGALEKIYFDPVKAKALCKAARETGKSPEFVQAAPADQARQLTQALRNRSHDKHFYVGIPKPAGTVAAVPPTATATAPAPAPALPADANGGWVEVRILPGQIGYVKWTQHVADDAAFAKITAALQFLSGVKALVFDISRDGGGDGRANGFVYQHLFQDEAYQGLLQKKCKGETAWKNGEVPYHYSPAPKFYQTPVYILVSEKTGSAAEYFALIGQDSGRATVLGTTTAGAGNPVAQIATDDYFAYIPNCEIRTRSGRSIEGVGVVPDVVLKSDDRVQEALAFVRQDLARKSAAGAP</sequence>
<dbReference type="AlphaFoldDB" id="A0A0S2DEP2"/>
<dbReference type="Gene3D" id="3.30.750.44">
    <property type="match status" value="1"/>
</dbReference>
<dbReference type="InterPro" id="IPR005151">
    <property type="entry name" value="Tail-specific_protease"/>
</dbReference>
<dbReference type="SMART" id="SM00245">
    <property type="entry name" value="TSPc"/>
    <property type="match status" value="1"/>
</dbReference>
<dbReference type="STRING" id="69.GLE_1755"/>
<organism evidence="1 2">
    <name type="scientific">Lysobacter enzymogenes</name>
    <dbReference type="NCBI Taxonomy" id="69"/>
    <lineage>
        <taxon>Bacteria</taxon>
        <taxon>Pseudomonadati</taxon>
        <taxon>Pseudomonadota</taxon>
        <taxon>Gammaproteobacteria</taxon>
        <taxon>Lysobacterales</taxon>
        <taxon>Lysobacteraceae</taxon>
        <taxon>Lysobacter</taxon>
    </lineage>
</organism>
<dbReference type="SUPFAM" id="SSF52096">
    <property type="entry name" value="ClpP/crotonase"/>
    <property type="match status" value="1"/>
</dbReference>
<evidence type="ECO:0000313" key="1">
    <source>
        <dbReference type="EMBL" id="ALN57110.1"/>
    </source>
</evidence>
<dbReference type="PANTHER" id="PTHR11261:SF3">
    <property type="entry name" value="RETINOL-BINDING PROTEIN 3"/>
    <property type="match status" value="1"/>
</dbReference>
<reference evidence="1 2" key="1">
    <citation type="submission" date="2015-11" db="EMBL/GenBank/DDBJ databases">
        <title>Genome sequences of Lysobacter enzymogenes strain C3 and Lysobacter antibioticus ATCC 29479.</title>
        <authorList>
            <person name="Kobayashi D.Y."/>
        </authorList>
    </citation>
    <scope>NUCLEOTIDE SEQUENCE [LARGE SCALE GENOMIC DNA]</scope>
    <source>
        <strain evidence="1 2">C3</strain>
    </source>
</reference>
<dbReference type="OrthoDB" id="9758793at2"/>
<dbReference type="EMBL" id="CP013140">
    <property type="protein sequence ID" value="ALN57110.1"/>
    <property type="molecule type" value="Genomic_DNA"/>
</dbReference>
<dbReference type="PATRIC" id="fig|69.6.peg.1731"/>
<dbReference type="GO" id="GO:0006508">
    <property type="term" value="P:proteolysis"/>
    <property type="evidence" value="ECO:0007669"/>
    <property type="project" value="InterPro"/>
</dbReference>
<dbReference type="CDD" id="cd07563">
    <property type="entry name" value="Peptidase_S41_IRBP"/>
    <property type="match status" value="1"/>
</dbReference>
<accession>A0A0S2DEP2</accession>
<evidence type="ECO:0000313" key="2">
    <source>
        <dbReference type="Proteomes" id="UP000061569"/>
    </source>
</evidence>
<dbReference type="GO" id="GO:0008236">
    <property type="term" value="F:serine-type peptidase activity"/>
    <property type="evidence" value="ECO:0007669"/>
    <property type="project" value="InterPro"/>
</dbReference>
<dbReference type="KEGG" id="lez:GLE_1755"/>
<name>A0A0S2DEP2_LYSEN</name>
<dbReference type="Pfam" id="PF03572">
    <property type="entry name" value="Peptidase_S41"/>
    <property type="match status" value="1"/>
</dbReference>
<dbReference type="PANTHER" id="PTHR11261">
    <property type="entry name" value="INTERPHOTORECEPTOR RETINOID-BINDING PROTEIN"/>
    <property type="match status" value="1"/>
</dbReference>
<dbReference type="Gene3D" id="3.90.226.10">
    <property type="entry name" value="2-enoyl-CoA Hydratase, Chain A, domain 1"/>
    <property type="match status" value="1"/>
</dbReference>
<dbReference type="InterPro" id="IPR029045">
    <property type="entry name" value="ClpP/crotonase-like_dom_sf"/>
</dbReference>
<protein>
    <submittedName>
        <fullName evidence="1">Peptidase, S41 family</fullName>
    </submittedName>
</protein>
<dbReference type="Proteomes" id="UP000061569">
    <property type="component" value="Chromosome"/>
</dbReference>
<gene>
    <name evidence="1" type="ORF">GLE_1755</name>
</gene>